<sequence length="349" mass="40899">MEKFQPQIYRINDILSWSERKELILSPKFQRRTVWSPRGKSYLIDSILKGFPIPPFFIREKILVRERKTVREVVDGQQRLRTILEFVADGFSVMKIHNEEVASLKYSQLPEELQQIILSYPLSVNTLIGTDDSTVFDIFSRLNAYSVPLNDQEKLNALYVGVFKQFIDKLSKNQLIYWEENKIISKSQIGRMKEVEFTAELVCAMLFGIQNGKKIIRDSYKKYDDEFVNTEILEERFAQTLEECKILLDDNIKELEFKRMPLFYSVFTALYDLKYGFGDLEANTGNEMNLENLADVQTELYKINSTITGDDEYEEYEGFKNASTSSTDKMTNRTYRHGILKEIIRPIYS</sequence>
<evidence type="ECO:0000313" key="3">
    <source>
        <dbReference type="EMBL" id="SHL42501.1"/>
    </source>
</evidence>
<keyword evidence="4" id="KW-1185">Reference proteome</keyword>
<comment type="caution">
    <text evidence="2">The sequence shown here is derived from an EMBL/GenBank/DDBJ whole genome shotgun (WGS) entry which is preliminary data.</text>
</comment>
<dbReference type="PANTHER" id="PTHR39639">
    <property type="entry name" value="CHROMOSOME 16, WHOLE GENOME SHOTGUN SEQUENCE"/>
    <property type="match status" value="1"/>
</dbReference>
<dbReference type="EMBL" id="MUHB01000005">
    <property type="protein sequence ID" value="OXB06712.1"/>
    <property type="molecule type" value="Genomic_DNA"/>
</dbReference>
<name>A0AB36P475_9FLAO</name>
<gene>
    <name evidence="2" type="ORF">B0A72_04355</name>
    <name evidence="3" type="ORF">SAMN05444387_0576</name>
</gene>
<dbReference type="PANTHER" id="PTHR39639:SF1">
    <property type="entry name" value="DUF262 DOMAIN-CONTAINING PROTEIN"/>
    <property type="match status" value="1"/>
</dbReference>
<evidence type="ECO:0000259" key="1">
    <source>
        <dbReference type="Pfam" id="PF03235"/>
    </source>
</evidence>
<accession>A0AB36P475</accession>
<evidence type="ECO:0000313" key="4">
    <source>
        <dbReference type="Proteomes" id="UP000184216"/>
    </source>
</evidence>
<dbReference type="Proteomes" id="UP000184216">
    <property type="component" value="Unassembled WGS sequence"/>
</dbReference>
<organism evidence="2 5">
    <name type="scientific">Flavobacterium pectinovorum</name>
    <dbReference type="NCBI Taxonomy" id="29533"/>
    <lineage>
        <taxon>Bacteria</taxon>
        <taxon>Pseudomonadati</taxon>
        <taxon>Bacteroidota</taxon>
        <taxon>Flavobacteriia</taxon>
        <taxon>Flavobacteriales</taxon>
        <taxon>Flavobacteriaceae</taxon>
        <taxon>Flavobacterium</taxon>
    </lineage>
</organism>
<reference evidence="2 5" key="1">
    <citation type="submission" date="2016-11" db="EMBL/GenBank/DDBJ databases">
        <title>Whole genomes of Flavobacteriaceae.</title>
        <authorList>
            <person name="Stine C."/>
            <person name="Li C."/>
            <person name="Tadesse D."/>
        </authorList>
    </citation>
    <scope>NUCLEOTIDE SEQUENCE [LARGE SCALE GENOMIC DNA]</scope>
    <source>
        <strain evidence="2 5">ATCC 19366</strain>
    </source>
</reference>
<dbReference type="RefSeq" id="WP_073393633.1">
    <property type="nucleotide sequence ID" value="NZ_FRBX01000001.1"/>
</dbReference>
<protein>
    <recommendedName>
        <fullName evidence="1">GmrSD restriction endonucleases N-terminal domain-containing protein</fullName>
    </recommendedName>
</protein>
<dbReference type="Pfam" id="PF03235">
    <property type="entry name" value="GmrSD_N"/>
    <property type="match status" value="1"/>
</dbReference>
<dbReference type="Proteomes" id="UP000198431">
    <property type="component" value="Unassembled WGS sequence"/>
</dbReference>
<feature type="domain" description="GmrSD restriction endonucleases N-terminal" evidence="1">
    <location>
        <begin position="12"/>
        <end position="159"/>
    </location>
</feature>
<dbReference type="InterPro" id="IPR004919">
    <property type="entry name" value="GmrSD_N"/>
</dbReference>
<reference evidence="3 4" key="2">
    <citation type="submission" date="2016-11" db="EMBL/GenBank/DDBJ databases">
        <authorList>
            <person name="Varghese N."/>
            <person name="Submissions S."/>
        </authorList>
    </citation>
    <scope>NUCLEOTIDE SEQUENCE [LARGE SCALE GENOMIC DNA]</scope>
    <source>
        <strain evidence="3 4">DSM 6368</strain>
    </source>
</reference>
<evidence type="ECO:0000313" key="5">
    <source>
        <dbReference type="Proteomes" id="UP000198431"/>
    </source>
</evidence>
<dbReference type="AlphaFoldDB" id="A0AB36P475"/>
<proteinExistence type="predicted"/>
<evidence type="ECO:0000313" key="2">
    <source>
        <dbReference type="EMBL" id="OXB06712.1"/>
    </source>
</evidence>
<dbReference type="EMBL" id="FRBX01000001">
    <property type="protein sequence ID" value="SHL42501.1"/>
    <property type="molecule type" value="Genomic_DNA"/>
</dbReference>